<evidence type="ECO:0000256" key="5">
    <source>
        <dbReference type="ARBA" id="ARBA00022692"/>
    </source>
</evidence>
<gene>
    <name evidence="10" type="ORF">HYT38_00515</name>
    <name evidence="11" type="ORF">HYV66_00915</name>
</gene>
<dbReference type="PANTHER" id="PTHR33908">
    <property type="entry name" value="MANNOSYLTRANSFERASE YKCB-RELATED"/>
    <property type="match status" value="1"/>
</dbReference>
<evidence type="ECO:0000313" key="12">
    <source>
        <dbReference type="Proteomes" id="UP000709672"/>
    </source>
</evidence>
<feature type="transmembrane region" description="Helical" evidence="8">
    <location>
        <begin position="158"/>
        <end position="175"/>
    </location>
</feature>
<reference evidence="11" key="1">
    <citation type="submission" date="2020-07" db="EMBL/GenBank/DDBJ databases">
        <title>Huge and variable diversity of episymbiotic CPR bacteria and DPANN archaea in groundwater ecosystems.</title>
        <authorList>
            <person name="He C.Y."/>
            <person name="Keren R."/>
            <person name="Whittaker M."/>
            <person name="Farag I.F."/>
            <person name="Doudna J."/>
            <person name="Cate J.H.D."/>
            <person name="Banfield J.F."/>
        </authorList>
    </citation>
    <scope>NUCLEOTIDE SEQUENCE</scope>
    <source>
        <strain evidence="10">NC_groundwater_191_Ag_S-0.1um_45_8</strain>
        <strain evidence="11">NC_groundwater_418_Ag_B-0.1um_45_10</strain>
    </source>
</reference>
<comment type="subcellular location">
    <subcellularLocation>
        <location evidence="1">Cell membrane</location>
        <topology evidence="1">Multi-pass membrane protein</topology>
    </subcellularLocation>
</comment>
<evidence type="ECO:0000256" key="8">
    <source>
        <dbReference type="SAM" id="Phobius"/>
    </source>
</evidence>
<dbReference type="GO" id="GO:0009103">
    <property type="term" value="P:lipopolysaccharide biosynthetic process"/>
    <property type="evidence" value="ECO:0007669"/>
    <property type="project" value="UniProtKB-ARBA"/>
</dbReference>
<dbReference type="EMBL" id="JACOYY010000019">
    <property type="protein sequence ID" value="MBI2052148.1"/>
    <property type="molecule type" value="Genomic_DNA"/>
</dbReference>
<keyword evidence="6 8" id="KW-1133">Transmembrane helix</keyword>
<evidence type="ECO:0000313" key="11">
    <source>
        <dbReference type="EMBL" id="MBI2465775.1"/>
    </source>
</evidence>
<feature type="transmembrane region" description="Helical" evidence="8">
    <location>
        <begin position="304"/>
        <end position="322"/>
    </location>
</feature>
<sequence>MRKTTFLILAFILTVSAFFRFYKITESPPGLYPDEAANGVNALDVLAGKNWKVFYPENNGREGLFINLQSLSIKYFGVQTWSLRIVSGIFGTLTVLGLFFLIQLFWGNSIALLASYLMAVSFWPVNFSRIGFRAAMLPFVLVWAFYFLWSGMIKRSRLRIWLAGLIYGLGFHTYISWRVSPLLIILTFLILLIIRHPVLDKRLVLKSLLIFGIGAMVTMVPLLLYYIQNPADFLGRAVQVSIFNSPAPGTVLVESAIKTLGMFNFYGDGNWRHNLSGRPELFWPIGVGFLIGLFYTLRHIKSPNNFFLILWFLVMLLPNFLAPEGAPHALRALGAMPAVFILSAIGLSQFYNWLQNKLNRSAADFNNKLLSGKVKRIKRELAIFSFLFLAWVGLWEYKTYFVVWSNKLEVVDNFDTRLTHIADYLNQLDSKVIKYVVVNESGSIIKDAPIQAQPIMFLSYNKLINYITPDKLNSLPADLKNAVIIPTKTEKNITNRIKQKYPQIREVNLITFKAFIIK</sequence>
<comment type="caution">
    <text evidence="11">The sequence shown here is derived from an EMBL/GenBank/DDBJ whole genome shotgun (WGS) entry which is preliminary data.</text>
</comment>
<dbReference type="InterPro" id="IPR038731">
    <property type="entry name" value="RgtA/B/C-like"/>
</dbReference>
<evidence type="ECO:0000313" key="10">
    <source>
        <dbReference type="EMBL" id="MBI2052148.1"/>
    </source>
</evidence>
<feature type="transmembrane region" description="Helical" evidence="8">
    <location>
        <begin position="181"/>
        <end position="199"/>
    </location>
</feature>
<dbReference type="InterPro" id="IPR050297">
    <property type="entry name" value="LipidA_mod_glycosyltrf_83"/>
</dbReference>
<keyword evidence="3" id="KW-0328">Glycosyltransferase</keyword>
<dbReference type="Pfam" id="PF13231">
    <property type="entry name" value="PMT_2"/>
    <property type="match status" value="1"/>
</dbReference>
<dbReference type="EMBL" id="JACPHQ010000011">
    <property type="protein sequence ID" value="MBI2465775.1"/>
    <property type="molecule type" value="Genomic_DNA"/>
</dbReference>
<feature type="transmembrane region" description="Helical" evidence="8">
    <location>
        <begin position="208"/>
        <end position="227"/>
    </location>
</feature>
<evidence type="ECO:0000256" key="7">
    <source>
        <dbReference type="ARBA" id="ARBA00023136"/>
    </source>
</evidence>
<accession>A0A931YD96</accession>
<name>A0A931YD96_9BACT</name>
<evidence type="ECO:0000256" key="4">
    <source>
        <dbReference type="ARBA" id="ARBA00022679"/>
    </source>
</evidence>
<dbReference type="Proteomes" id="UP000709672">
    <property type="component" value="Unassembled WGS sequence"/>
</dbReference>
<evidence type="ECO:0000256" key="2">
    <source>
        <dbReference type="ARBA" id="ARBA00022475"/>
    </source>
</evidence>
<feature type="transmembrane region" description="Helical" evidence="8">
    <location>
        <begin position="281"/>
        <end position="297"/>
    </location>
</feature>
<dbReference type="GO" id="GO:0010041">
    <property type="term" value="P:response to iron(III) ion"/>
    <property type="evidence" value="ECO:0007669"/>
    <property type="project" value="TreeGrafter"/>
</dbReference>
<feature type="transmembrane region" description="Helical" evidence="8">
    <location>
        <begin position="381"/>
        <end position="397"/>
    </location>
</feature>
<proteinExistence type="predicted"/>
<evidence type="ECO:0000256" key="6">
    <source>
        <dbReference type="ARBA" id="ARBA00022989"/>
    </source>
</evidence>
<evidence type="ECO:0000259" key="9">
    <source>
        <dbReference type="Pfam" id="PF13231"/>
    </source>
</evidence>
<dbReference type="GO" id="GO:0005886">
    <property type="term" value="C:plasma membrane"/>
    <property type="evidence" value="ECO:0007669"/>
    <property type="project" value="UniProtKB-SubCell"/>
</dbReference>
<evidence type="ECO:0000256" key="1">
    <source>
        <dbReference type="ARBA" id="ARBA00004651"/>
    </source>
</evidence>
<keyword evidence="2" id="KW-1003">Cell membrane</keyword>
<feature type="transmembrane region" description="Helical" evidence="8">
    <location>
        <begin position="328"/>
        <end position="351"/>
    </location>
</feature>
<keyword evidence="5 8" id="KW-0812">Transmembrane</keyword>
<keyword evidence="4" id="KW-0808">Transferase</keyword>
<dbReference type="GO" id="GO:0016763">
    <property type="term" value="F:pentosyltransferase activity"/>
    <property type="evidence" value="ECO:0007669"/>
    <property type="project" value="TreeGrafter"/>
</dbReference>
<feature type="transmembrane region" description="Helical" evidence="8">
    <location>
        <begin position="109"/>
        <end position="125"/>
    </location>
</feature>
<evidence type="ECO:0000256" key="3">
    <source>
        <dbReference type="ARBA" id="ARBA00022676"/>
    </source>
</evidence>
<feature type="transmembrane region" description="Helical" evidence="8">
    <location>
        <begin position="81"/>
        <end position="102"/>
    </location>
</feature>
<dbReference type="Proteomes" id="UP000786662">
    <property type="component" value="Unassembled WGS sequence"/>
</dbReference>
<protein>
    <submittedName>
        <fullName evidence="11">Glycosyltransferase family 39 protein</fullName>
    </submittedName>
</protein>
<dbReference type="AlphaFoldDB" id="A0A931YD96"/>
<feature type="domain" description="Glycosyltransferase RgtA/B/C/D-like" evidence="9">
    <location>
        <begin position="68"/>
        <end position="209"/>
    </location>
</feature>
<organism evidence="11 12">
    <name type="scientific">Candidatus Sungiibacteriota bacterium</name>
    <dbReference type="NCBI Taxonomy" id="2750080"/>
    <lineage>
        <taxon>Bacteria</taxon>
        <taxon>Candidatus Sungiibacteriota</taxon>
    </lineage>
</organism>
<keyword evidence="7 8" id="KW-0472">Membrane</keyword>
<feature type="transmembrane region" description="Helical" evidence="8">
    <location>
        <begin position="131"/>
        <end position="149"/>
    </location>
</feature>
<dbReference type="PANTHER" id="PTHR33908:SF3">
    <property type="entry name" value="UNDECAPRENYL PHOSPHATE-ALPHA-4-AMINO-4-DEOXY-L-ARABINOSE ARABINOSYL TRANSFERASE"/>
    <property type="match status" value="1"/>
</dbReference>